<keyword evidence="2" id="KW-1133">Transmembrane helix</keyword>
<dbReference type="VEuPathDB" id="FungiDB:AeMF1_002138"/>
<gene>
    <name evidence="4" type="ORF">Ae201684_017656</name>
</gene>
<dbReference type="GO" id="GO:0042171">
    <property type="term" value="F:lysophosphatidic acid acyltransferase activity"/>
    <property type="evidence" value="ECO:0007669"/>
    <property type="project" value="TreeGrafter"/>
</dbReference>
<reference evidence="4 5" key="1">
    <citation type="submission" date="2019-07" db="EMBL/GenBank/DDBJ databases">
        <title>Genomics analysis of Aphanomyces spp. identifies a new class of oomycete effector associated with host adaptation.</title>
        <authorList>
            <person name="Gaulin E."/>
        </authorList>
    </citation>
    <scope>NUCLEOTIDE SEQUENCE [LARGE SCALE GENOMIC DNA]</scope>
    <source>
        <strain evidence="4 5">ATCC 201684</strain>
    </source>
</reference>
<feature type="transmembrane region" description="Helical" evidence="2">
    <location>
        <begin position="65"/>
        <end position="88"/>
    </location>
</feature>
<dbReference type="SUPFAM" id="SSF53474">
    <property type="entry name" value="alpha/beta-Hydrolases"/>
    <property type="match status" value="1"/>
</dbReference>
<protein>
    <recommendedName>
        <fullName evidence="3">AB hydrolase-1 domain-containing protein</fullName>
    </recommendedName>
</protein>
<dbReference type="PRINTS" id="PR00111">
    <property type="entry name" value="ABHYDROLASE"/>
</dbReference>
<proteinExistence type="inferred from homology"/>
<comment type="similarity">
    <text evidence="1">Belongs to the peptidase S33 family. ABHD4/ABHD5 subfamily.</text>
</comment>
<dbReference type="EMBL" id="VJMJ01000307">
    <property type="protein sequence ID" value="KAF0723426.1"/>
    <property type="molecule type" value="Genomic_DNA"/>
</dbReference>
<evidence type="ECO:0000259" key="3">
    <source>
        <dbReference type="Pfam" id="PF00561"/>
    </source>
</evidence>
<dbReference type="GO" id="GO:0052689">
    <property type="term" value="F:carboxylic ester hydrolase activity"/>
    <property type="evidence" value="ECO:0007669"/>
    <property type="project" value="TreeGrafter"/>
</dbReference>
<dbReference type="InterPro" id="IPR000073">
    <property type="entry name" value="AB_hydrolase_1"/>
</dbReference>
<evidence type="ECO:0000256" key="2">
    <source>
        <dbReference type="SAM" id="Phobius"/>
    </source>
</evidence>
<dbReference type="PANTHER" id="PTHR42886:SF29">
    <property type="entry name" value="PUMMELIG, ISOFORM A"/>
    <property type="match status" value="1"/>
</dbReference>
<dbReference type="GO" id="GO:0055088">
    <property type="term" value="P:lipid homeostasis"/>
    <property type="evidence" value="ECO:0007669"/>
    <property type="project" value="TreeGrafter"/>
</dbReference>
<dbReference type="Proteomes" id="UP000481153">
    <property type="component" value="Unassembled WGS sequence"/>
</dbReference>
<name>A0A6G0W9B0_9STRA</name>
<evidence type="ECO:0000256" key="1">
    <source>
        <dbReference type="ARBA" id="ARBA00038097"/>
    </source>
</evidence>
<evidence type="ECO:0000313" key="4">
    <source>
        <dbReference type="EMBL" id="KAF0723426.1"/>
    </source>
</evidence>
<dbReference type="PANTHER" id="PTHR42886">
    <property type="entry name" value="RE40534P-RELATED"/>
    <property type="match status" value="1"/>
</dbReference>
<dbReference type="AlphaFoldDB" id="A0A6G0W9B0"/>
<feature type="transmembrane region" description="Helical" evidence="2">
    <location>
        <begin position="12"/>
        <end position="30"/>
    </location>
</feature>
<keyword evidence="2" id="KW-0472">Membrane</keyword>
<comment type="caution">
    <text evidence="4">The sequence shown here is derived from an EMBL/GenBank/DDBJ whole genome shotgun (WGS) entry which is preliminary data.</text>
</comment>
<keyword evidence="5" id="KW-1185">Reference proteome</keyword>
<dbReference type="InterPro" id="IPR029058">
    <property type="entry name" value="AB_hydrolase_fold"/>
</dbReference>
<dbReference type="Pfam" id="PF00561">
    <property type="entry name" value="Abhydrolase_1"/>
    <property type="match status" value="1"/>
</dbReference>
<dbReference type="GO" id="GO:0006654">
    <property type="term" value="P:phosphatidic acid biosynthetic process"/>
    <property type="evidence" value="ECO:0007669"/>
    <property type="project" value="TreeGrafter"/>
</dbReference>
<organism evidence="4 5">
    <name type="scientific">Aphanomyces euteiches</name>
    <dbReference type="NCBI Taxonomy" id="100861"/>
    <lineage>
        <taxon>Eukaryota</taxon>
        <taxon>Sar</taxon>
        <taxon>Stramenopiles</taxon>
        <taxon>Oomycota</taxon>
        <taxon>Saprolegniomycetes</taxon>
        <taxon>Saprolegniales</taxon>
        <taxon>Verrucalvaceae</taxon>
        <taxon>Aphanomyces</taxon>
    </lineage>
</organism>
<accession>A0A6G0W9B0</accession>
<evidence type="ECO:0000313" key="5">
    <source>
        <dbReference type="Proteomes" id="UP000481153"/>
    </source>
</evidence>
<dbReference type="Gene3D" id="3.40.50.1820">
    <property type="entry name" value="alpha/beta hydrolase"/>
    <property type="match status" value="1"/>
</dbReference>
<feature type="transmembrane region" description="Helical" evidence="2">
    <location>
        <begin position="36"/>
        <end position="58"/>
    </location>
</feature>
<keyword evidence="2" id="KW-0812">Transmembrane</keyword>
<feature type="transmembrane region" description="Helical" evidence="2">
    <location>
        <begin position="108"/>
        <end position="127"/>
    </location>
</feature>
<sequence>MSLWTTARNIVLALIIVPILCLWALLGWILSTPFPVAAIGTFVIVGGLSIASSMYDAWIITSGALVLLVLFRNMPIAQAVVVAAALAVDIYRRTIVLHDKPALLDVQTVLSCVLIVWTWLCLLRLWIPARVEKLIELEDELYKSQIMTNYTIDVVAGLGTVYVPYCGETTNDTLPPLTLVLVHGYGAGNGLWANNLQHLAKHFNVYAVEWHGIGRSDRPAPPKTYEDAETFFVGSIERWRQALGLNKIILCGHSMGGIFVTNYALQYPNRIEHLILASPAGVPHPPPPSKDWRARIFVNIVLGWGVTPMTLVRFAGPFGQRLVQWGLRRRISWVPSSNVLRTGEMDLELACDYIYHNWASKRSGEVALLTHLGPGATTKRPLRDLILPGQVPWPVTFIYGGDGDWMKPDEGQNVVHRLQEHGHFAAFKLIPSAGHQLFLDNPRAFNAAVIEGVAEGFQSNKFCPS</sequence>
<feature type="domain" description="AB hydrolase-1" evidence="3">
    <location>
        <begin position="178"/>
        <end position="442"/>
    </location>
</feature>